<proteinExistence type="predicted"/>
<evidence type="ECO:0000313" key="2">
    <source>
        <dbReference type="Proteomes" id="UP000032142"/>
    </source>
</evidence>
<organism evidence="1 2">
    <name type="scientific">Gossypium arboreum</name>
    <name type="common">Tree cotton</name>
    <name type="synonym">Gossypium nanking</name>
    <dbReference type="NCBI Taxonomy" id="29729"/>
    <lineage>
        <taxon>Eukaryota</taxon>
        <taxon>Viridiplantae</taxon>
        <taxon>Streptophyta</taxon>
        <taxon>Embryophyta</taxon>
        <taxon>Tracheophyta</taxon>
        <taxon>Spermatophyta</taxon>
        <taxon>Magnoliopsida</taxon>
        <taxon>eudicotyledons</taxon>
        <taxon>Gunneridae</taxon>
        <taxon>Pentapetalae</taxon>
        <taxon>rosids</taxon>
        <taxon>malvids</taxon>
        <taxon>Malvales</taxon>
        <taxon>Malvaceae</taxon>
        <taxon>Malvoideae</taxon>
        <taxon>Gossypium</taxon>
    </lineage>
</organism>
<dbReference type="AlphaFoldDB" id="A0A0B0MWM2"/>
<reference evidence="2" key="1">
    <citation type="submission" date="2014-09" db="EMBL/GenBank/DDBJ databases">
        <authorList>
            <person name="Mudge J."/>
            <person name="Ramaraj T."/>
            <person name="Lindquist I.E."/>
            <person name="Bharti A.K."/>
            <person name="Sundararajan A."/>
            <person name="Cameron C.T."/>
            <person name="Woodward J.E."/>
            <person name="May G.D."/>
            <person name="Brubaker C."/>
            <person name="Broadhvest J."/>
            <person name="Wilkins T.A."/>
        </authorList>
    </citation>
    <scope>NUCLEOTIDE SEQUENCE</scope>
    <source>
        <strain evidence="2">cv. AKA8401</strain>
    </source>
</reference>
<sequence>MFLIWIKFYGLNFPVMPHILSRPWTRVRGVTFSGIRAIV</sequence>
<dbReference type="Proteomes" id="UP000032142">
    <property type="component" value="Unassembled WGS sequence"/>
</dbReference>
<comment type="caution">
    <text evidence="1">The sequence shown here is derived from an EMBL/GenBank/DDBJ whole genome shotgun (WGS) entry which is preliminary data.</text>
</comment>
<name>A0A0B0MWM2_GOSAR</name>
<accession>A0A0B0MWM2</accession>
<protein>
    <submittedName>
        <fullName evidence="1">Uncharacterized protein</fullName>
    </submittedName>
</protein>
<evidence type="ECO:0000313" key="1">
    <source>
        <dbReference type="EMBL" id="KHG04757.1"/>
    </source>
</evidence>
<dbReference type="EMBL" id="JRRC01417809">
    <property type="protein sequence ID" value="KHG04757.1"/>
    <property type="molecule type" value="Genomic_DNA"/>
</dbReference>
<keyword evidence="2" id="KW-1185">Reference proteome</keyword>
<gene>
    <name evidence="1" type="ORF">F383_29615</name>
</gene>